<dbReference type="RefSeq" id="WP_058292089.1">
    <property type="nucleotide sequence ID" value="NZ_JGYD01000010.1"/>
</dbReference>
<keyword evidence="17" id="KW-0472">Membrane</keyword>
<feature type="active site" description="Proton donor" evidence="11">
    <location>
        <position position="410"/>
    </location>
</feature>
<feature type="binding site" evidence="12">
    <location>
        <position position="468"/>
    </location>
    <ligand>
        <name>substrate</name>
    </ligand>
</feature>
<comment type="cofactor">
    <cofactor evidence="13">
        <name>thiamine diphosphate</name>
        <dbReference type="ChEBI" id="CHEBI:58937"/>
    </cofactor>
    <text evidence="13">Binds 1 thiamine pyrophosphate per subunit. During the reaction, the substrate forms a covalent intermediate with the cofactor.</text>
</comment>
<dbReference type="Gene3D" id="3.40.50.970">
    <property type="match status" value="2"/>
</dbReference>
<feature type="binding site" evidence="13">
    <location>
        <position position="264"/>
    </location>
    <ligand>
        <name>thiamine diphosphate</name>
        <dbReference type="ChEBI" id="CHEBI:58937"/>
    </ligand>
</feature>
<feature type="binding site" evidence="12">
    <location>
        <position position="264"/>
    </location>
    <ligand>
        <name>substrate</name>
    </ligand>
</feature>
<proteinExistence type="inferred from homology"/>
<dbReference type="eggNOG" id="COG0021">
    <property type="taxonomic scope" value="Bacteria"/>
</dbReference>
<keyword evidence="16" id="KW-0106">Calcium</keyword>
<dbReference type="InterPro" id="IPR055152">
    <property type="entry name" value="Transketolase-like_C_2"/>
</dbReference>
<evidence type="ECO:0000256" key="8">
    <source>
        <dbReference type="ARBA" id="ARBA00023052"/>
    </source>
</evidence>
<dbReference type="InterPro" id="IPR049557">
    <property type="entry name" value="Transketolase_CS"/>
</dbReference>
<dbReference type="OrthoDB" id="8732661at2"/>
<feature type="domain" description="Transketolase-like pyrimidine-binding" evidence="18">
    <location>
        <begin position="353"/>
        <end position="524"/>
    </location>
</feature>
<evidence type="ECO:0000256" key="1">
    <source>
        <dbReference type="ARBA" id="ARBA00007131"/>
    </source>
</evidence>
<feature type="binding site" evidence="12">
    <location>
        <position position="472"/>
    </location>
    <ligand>
        <name>substrate</name>
    </ligand>
</feature>
<evidence type="ECO:0000256" key="3">
    <source>
        <dbReference type="ARBA" id="ARBA00013152"/>
    </source>
</evidence>
<feature type="binding site" evidence="14">
    <location>
        <position position="190"/>
    </location>
    <ligand>
        <name>Mg(2+)</name>
        <dbReference type="ChEBI" id="CHEBI:18420"/>
    </ligand>
</feature>
<dbReference type="InterPro" id="IPR029061">
    <property type="entry name" value="THDP-binding"/>
</dbReference>
<evidence type="ECO:0000256" key="9">
    <source>
        <dbReference type="ARBA" id="ARBA00049473"/>
    </source>
</evidence>
<feature type="binding site" evidence="14">
    <location>
        <position position="188"/>
    </location>
    <ligand>
        <name>Mg(2+)</name>
        <dbReference type="ChEBI" id="CHEBI:18420"/>
    </ligand>
</feature>
<dbReference type="PANTHER" id="PTHR43522">
    <property type="entry name" value="TRANSKETOLASE"/>
    <property type="match status" value="1"/>
</dbReference>
<feature type="binding site" evidence="13">
    <location>
        <position position="159"/>
    </location>
    <ligand>
        <name>thiamine diphosphate</name>
        <dbReference type="ChEBI" id="CHEBI:58937"/>
    </ligand>
</feature>
<feature type="binding site" evidence="12">
    <location>
        <position position="29"/>
    </location>
    <ligand>
        <name>substrate</name>
    </ligand>
</feature>
<comment type="caution">
    <text evidence="19">The sequence shown here is derived from an EMBL/GenBank/DDBJ whole genome shotgun (WGS) entry which is preliminary data.</text>
</comment>
<dbReference type="Proteomes" id="UP000053577">
    <property type="component" value="Unassembled WGS sequence"/>
</dbReference>
<dbReference type="FunFam" id="3.40.50.920:FF:000003">
    <property type="entry name" value="Transketolase"/>
    <property type="match status" value="1"/>
</dbReference>
<evidence type="ECO:0000256" key="5">
    <source>
        <dbReference type="ARBA" id="ARBA00022679"/>
    </source>
</evidence>
<dbReference type="InterPro" id="IPR033247">
    <property type="entry name" value="Transketolase_fam"/>
</dbReference>
<feature type="binding site" evidence="13">
    <location>
        <position position="69"/>
    </location>
    <ligand>
        <name>thiamine diphosphate</name>
        <dbReference type="ChEBI" id="CHEBI:58937"/>
    </ligand>
</feature>
<dbReference type="PANTHER" id="PTHR43522:SF2">
    <property type="entry name" value="TRANSKETOLASE 1-RELATED"/>
    <property type="match status" value="1"/>
</dbReference>
<feature type="binding site" evidence="12">
    <location>
        <position position="356"/>
    </location>
    <ligand>
        <name>substrate</name>
    </ligand>
</feature>
<comment type="cofactor">
    <cofactor evidence="16">
        <name>Mg(2+)</name>
        <dbReference type="ChEBI" id="CHEBI:18420"/>
    </cofactor>
    <cofactor evidence="16">
        <name>Ca(2+)</name>
        <dbReference type="ChEBI" id="CHEBI:29108"/>
    </cofactor>
    <cofactor evidence="16">
        <name>Mn(2+)</name>
        <dbReference type="ChEBI" id="CHEBI:29035"/>
    </cofactor>
    <cofactor evidence="16">
        <name>Co(2+)</name>
        <dbReference type="ChEBI" id="CHEBI:48828"/>
    </cofactor>
    <text evidence="16">Binds 1 Mg(2+) ion per subunit. Can also utilize other divalent metal cations, such as Ca(2+), Mn(2+) and Co(2+).</text>
</comment>
<evidence type="ECO:0000256" key="11">
    <source>
        <dbReference type="PIRSR" id="PIRSR605478-1"/>
    </source>
</evidence>
<evidence type="ECO:0000313" key="20">
    <source>
        <dbReference type="Proteomes" id="UP000053577"/>
    </source>
</evidence>
<evidence type="ECO:0000313" key="19">
    <source>
        <dbReference type="EMBL" id="KSV18556.1"/>
    </source>
</evidence>
<feature type="binding site" evidence="12">
    <location>
        <position position="460"/>
    </location>
    <ligand>
        <name>substrate</name>
    </ligand>
</feature>
<dbReference type="Pfam" id="PF02779">
    <property type="entry name" value="Transket_pyr"/>
    <property type="match status" value="1"/>
</dbReference>
<dbReference type="Pfam" id="PF00456">
    <property type="entry name" value="Transketolase_N"/>
    <property type="match status" value="1"/>
</dbReference>
<dbReference type="NCBIfam" id="TIGR00232">
    <property type="entry name" value="tktlase_bact"/>
    <property type="match status" value="1"/>
</dbReference>
<dbReference type="Gene3D" id="3.40.50.920">
    <property type="match status" value="1"/>
</dbReference>
<feature type="binding site" evidence="13">
    <location>
        <position position="436"/>
    </location>
    <ligand>
        <name>thiamine diphosphate</name>
        <dbReference type="ChEBI" id="CHEBI:58937"/>
    </ligand>
</feature>
<keyword evidence="7 14" id="KW-0460">Magnesium</keyword>
<evidence type="ECO:0000256" key="15">
    <source>
        <dbReference type="PIRSR" id="PIRSR605478-5"/>
    </source>
</evidence>
<protein>
    <recommendedName>
        <fullName evidence="4 10">Transketolase</fullName>
        <ecNumber evidence="3 10">2.2.1.1</ecNumber>
    </recommendedName>
</protein>
<dbReference type="SMART" id="SM00861">
    <property type="entry name" value="Transket_pyr"/>
    <property type="match status" value="1"/>
</dbReference>
<dbReference type="EC" id="2.2.1.1" evidence="3 10"/>
<evidence type="ECO:0000256" key="2">
    <source>
        <dbReference type="ARBA" id="ARBA00011738"/>
    </source>
</evidence>
<dbReference type="EMBL" id="JGYD01000010">
    <property type="protein sequence ID" value="KSV18556.1"/>
    <property type="molecule type" value="Genomic_DNA"/>
</dbReference>
<dbReference type="InterPro" id="IPR005478">
    <property type="entry name" value="Transketolase_bac-like"/>
</dbReference>
<keyword evidence="17" id="KW-1133">Transmembrane helix</keyword>
<dbReference type="PROSITE" id="PS00801">
    <property type="entry name" value="TRANSKETOLASE_1"/>
    <property type="match status" value="1"/>
</dbReference>
<evidence type="ECO:0000259" key="18">
    <source>
        <dbReference type="SMART" id="SM00861"/>
    </source>
</evidence>
<dbReference type="FunFam" id="3.40.50.970:FF:000003">
    <property type="entry name" value="Transketolase"/>
    <property type="match status" value="1"/>
</dbReference>
<dbReference type="AlphaFoldDB" id="A0A0V8M426"/>
<name>A0A0V8M426_9CHLR</name>
<gene>
    <name evidence="19" type="ORF">DA01_00865</name>
</gene>
<comment type="subunit">
    <text evidence="2 16">Homodimer.</text>
</comment>
<evidence type="ECO:0000256" key="6">
    <source>
        <dbReference type="ARBA" id="ARBA00022723"/>
    </source>
</evidence>
<dbReference type="Pfam" id="PF22613">
    <property type="entry name" value="Transketolase_C_1"/>
    <property type="match status" value="1"/>
</dbReference>
<comment type="similarity">
    <text evidence="1 16">Belongs to the transketolase family.</text>
</comment>
<feature type="transmembrane region" description="Helical" evidence="17">
    <location>
        <begin position="420"/>
        <end position="440"/>
    </location>
</feature>
<comment type="catalytic activity">
    <reaction evidence="9 16">
        <text>D-sedoheptulose 7-phosphate + D-glyceraldehyde 3-phosphate = aldehydo-D-ribose 5-phosphate + D-xylulose 5-phosphate</text>
        <dbReference type="Rhea" id="RHEA:10508"/>
        <dbReference type="ChEBI" id="CHEBI:57483"/>
        <dbReference type="ChEBI" id="CHEBI:57737"/>
        <dbReference type="ChEBI" id="CHEBI:58273"/>
        <dbReference type="ChEBI" id="CHEBI:59776"/>
        <dbReference type="EC" id="2.2.1.1"/>
    </reaction>
</comment>
<evidence type="ECO:0000256" key="13">
    <source>
        <dbReference type="PIRSR" id="PIRSR605478-3"/>
    </source>
</evidence>
<dbReference type="InterPro" id="IPR020826">
    <property type="entry name" value="Transketolase_BS"/>
</dbReference>
<feature type="binding site" evidence="12">
    <location>
        <position position="383"/>
    </location>
    <ligand>
        <name>substrate</name>
    </ligand>
</feature>
<dbReference type="GO" id="GO:0005829">
    <property type="term" value="C:cytosol"/>
    <property type="evidence" value="ECO:0007669"/>
    <property type="project" value="TreeGrafter"/>
</dbReference>
<keyword evidence="5 16" id="KW-0808">Transferase</keyword>
<evidence type="ECO:0000256" key="17">
    <source>
        <dbReference type="SAM" id="Phobius"/>
    </source>
</evidence>
<feature type="binding site" evidence="12">
    <location>
        <position position="519"/>
    </location>
    <ligand>
        <name>substrate</name>
    </ligand>
</feature>
<dbReference type="InterPro" id="IPR009014">
    <property type="entry name" value="Transketo_C/PFOR_II"/>
</dbReference>
<dbReference type="InterPro" id="IPR005474">
    <property type="entry name" value="Transketolase_N"/>
</dbReference>
<accession>A0A0V8M426</accession>
<evidence type="ECO:0000256" key="4">
    <source>
        <dbReference type="ARBA" id="ARBA00016662"/>
    </source>
</evidence>
<feature type="site" description="Important for catalytic activity" evidence="15">
    <location>
        <position position="264"/>
    </location>
</feature>
<evidence type="ECO:0000256" key="12">
    <source>
        <dbReference type="PIRSR" id="PIRSR605478-2"/>
    </source>
</evidence>
<dbReference type="InterPro" id="IPR005475">
    <property type="entry name" value="Transketolase-like_Pyr-bd"/>
</dbReference>
<feature type="site" description="Important for catalytic activity" evidence="15">
    <location>
        <position position="29"/>
    </location>
</feature>
<dbReference type="PROSITE" id="PS00802">
    <property type="entry name" value="TRANSKETOLASE_2"/>
    <property type="match status" value="1"/>
</dbReference>
<dbReference type="PATRIC" id="fig|61435.5.peg.179"/>
<feature type="binding site" evidence="14">
    <location>
        <position position="158"/>
    </location>
    <ligand>
        <name>Mg(2+)</name>
        <dbReference type="ChEBI" id="CHEBI:18420"/>
    </ligand>
</feature>
<feature type="binding site" evidence="13">
    <location>
        <begin position="117"/>
        <end position="119"/>
    </location>
    <ligand>
        <name>thiamine diphosphate</name>
        <dbReference type="ChEBI" id="CHEBI:58937"/>
    </ligand>
</feature>
<dbReference type="GO" id="GO:0006098">
    <property type="term" value="P:pentose-phosphate shunt"/>
    <property type="evidence" value="ECO:0007669"/>
    <property type="project" value="TreeGrafter"/>
</dbReference>
<keyword evidence="17" id="KW-0812">Transmembrane</keyword>
<keyword evidence="8 13" id="KW-0786">Thiamine pyrophosphate</keyword>
<comment type="function">
    <text evidence="16">Catalyzes the transfer of a two-carbon ketol group from a ketose donor to an aldose acceptor, via a covalent intermediate with the cofactor thiamine pyrophosphate.</text>
</comment>
<comment type="cofactor">
    <cofactor evidence="14">
        <name>Mg(2+)</name>
        <dbReference type="ChEBI" id="CHEBI:18420"/>
    </cofactor>
    <text evidence="14">Binds 1 Mg(2+) ion per subunit. Can also utilize other divalent metal cations, such as Ca(2+), Mn(2+) and Co(2+).</text>
</comment>
<reference evidence="19 20" key="1">
    <citation type="journal article" date="2015" name="Sci. Rep.">
        <title>A comparative genomics and reductive dehalogenase gene transcription study of two chloroethene-respiring bacteria, Dehalococcoides mccartyi strains MB and 11a.</title>
        <authorList>
            <person name="Low A."/>
            <person name="Shen Z."/>
            <person name="Cheng D."/>
            <person name="Rogers M.J."/>
            <person name="Lee P.K."/>
            <person name="He J."/>
        </authorList>
    </citation>
    <scope>NUCLEOTIDE SEQUENCE [LARGE SCALE GENOMIC DNA]</scope>
    <source>
        <strain evidence="19 20">MB</strain>
    </source>
</reference>
<evidence type="ECO:0000256" key="14">
    <source>
        <dbReference type="PIRSR" id="PIRSR605478-4"/>
    </source>
</evidence>
<sequence length="666" mass="71803">MSNTKSDSLCINALRFLAVDAVQKANSGHPGAPMGMAAMAYALWQNFLKHNPQDPAWPNRDRFILSAGHASALLYSLLHLTGYDLPLDELKNFRQWGSKTPGHPEYGLTPGVEMTTGPLGQGFASGVGMAMAEAHLAAVFNQPDCKIIDHYTYGIVSDGDLMEGVASEAASLAGHLALGNLIYLYDDNEISIEGSTELAFTENTALRFESYGWQVIGPVDGLNPEAVSGAIKEAQSDSARPSLIICKTVIGFGSPNKAGKASAHGEPLGTDEVAKSRKSLGWDYEPFVIPPEALAEFRMALDKGKTAQQVWQSKLDYYSSRYPEKAALLQDRLSGKLPDNWDNDLDKLFDKAMASREASGLIINTLASRLPALMGGSADLSPSNKTVIKDGGEYEPPHYEGRNIHFGVREHAMGAIANGLALHGGIIPYVATFLIFYDYMRPAVRLASLMGQRVIYIFTHDSIGLGEDGPTHQPIEQLAGLRSVPGLVTIRPADSYETAQAWKTAILRKDGPTAIALSRQKLPLLDNSQANSVNLSKGAYILAETDPRPQVALVASGSEVSIAVQAAEILKNKGVSSRVVSFPSWQLFEAQPGTYRQSILPASLPRVIIEAGSAQGWCKYLGANGDIISIDHFGASAPAPVLYQHFGLTPENMAERALKLLENEDE</sequence>
<dbReference type="SUPFAM" id="SSF52518">
    <property type="entry name" value="Thiamin diphosphate-binding fold (THDP-binding)"/>
    <property type="match status" value="2"/>
</dbReference>
<evidence type="ECO:0000256" key="7">
    <source>
        <dbReference type="ARBA" id="ARBA00022842"/>
    </source>
</evidence>
<dbReference type="SUPFAM" id="SSF52922">
    <property type="entry name" value="TK C-terminal domain-like"/>
    <property type="match status" value="1"/>
</dbReference>
<keyword evidence="6 14" id="KW-0479">Metal-binding</keyword>
<dbReference type="CDD" id="cd07033">
    <property type="entry name" value="TPP_PYR_DXS_TK_like"/>
    <property type="match status" value="1"/>
</dbReference>
<dbReference type="CDD" id="cd02012">
    <property type="entry name" value="TPP_TK"/>
    <property type="match status" value="1"/>
</dbReference>
<dbReference type="FunFam" id="3.40.50.970:FF:000004">
    <property type="entry name" value="Transketolase"/>
    <property type="match status" value="1"/>
</dbReference>
<evidence type="ECO:0000256" key="10">
    <source>
        <dbReference type="NCBIfam" id="TIGR00232"/>
    </source>
</evidence>
<dbReference type="GO" id="GO:0046872">
    <property type="term" value="F:metal ion binding"/>
    <property type="evidence" value="ECO:0007669"/>
    <property type="project" value="UniProtKB-KW"/>
</dbReference>
<dbReference type="GO" id="GO:0004802">
    <property type="term" value="F:transketolase activity"/>
    <property type="evidence" value="ECO:0007669"/>
    <property type="project" value="UniProtKB-UniRule"/>
</dbReference>
<feature type="binding site" evidence="13">
    <location>
        <position position="188"/>
    </location>
    <ligand>
        <name>thiamine diphosphate</name>
        <dbReference type="ChEBI" id="CHEBI:58937"/>
    </ligand>
</feature>
<evidence type="ECO:0000256" key="16">
    <source>
        <dbReference type="RuleBase" id="RU004996"/>
    </source>
</evidence>
<organism evidence="19 20">
    <name type="scientific">Dehalococcoides mccartyi</name>
    <dbReference type="NCBI Taxonomy" id="61435"/>
    <lineage>
        <taxon>Bacteria</taxon>
        <taxon>Bacillati</taxon>
        <taxon>Chloroflexota</taxon>
        <taxon>Dehalococcoidia</taxon>
        <taxon>Dehalococcoidales</taxon>
        <taxon>Dehalococcoidaceae</taxon>
        <taxon>Dehalococcoides</taxon>
    </lineage>
</organism>